<evidence type="ECO:0000313" key="9">
    <source>
        <dbReference type="Proteomes" id="UP000184543"/>
    </source>
</evidence>
<proteinExistence type="inferred from homology"/>
<dbReference type="Proteomes" id="UP000184543">
    <property type="component" value="Unassembled WGS sequence"/>
</dbReference>
<dbReference type="InterPro" id="IPR033985">
    <property type="entry name" value="SusD-like_N"/>
</dbReference>
<dbReference type="Gene3D" id="1.25.40.390">
    <property type="match status" value="1"/>
</dbReference>
<dbReference type="SUPFAM" id="SSF48452">
    <property type="entry name" value="TPR-like"/>
    <property type="match status" value="1"/>
</dbReference>
<dbReference type="GO" id="GO:0009279">
    <property type="term" value="C:cell outer membrane"/>
    <property type="evidence" value="ECO:0007669"/>
    <property type="project" value="UniProtKB-SubCell"/>
</dbReference>
<evidence type="ECO:0000259" key="7">
    <source>
        <dbReference type="Pfam" id="PF14322"/>
    </source>
</evidence>
<dbReference type="AlphaFoldDB" id="A0A1M6G3H3"/>
<dbReference type="InterPro" id="IPR012944">
    <property type="entry name" value="SusD_RagB_dom"/>
</dbReference>
<evidence type="ECO:0000256" key="2">
    <source>
        <dbReference type="ARBA" id="ARBA00006275"/>
    </source>
</evidence>
<keyword evidence="3" id="KW-0732">Signal</keyword>
<keyword evidence="4" id="KW-0472">Membrane</keyword>
<dbReference type="InterPro" id="IPR011990">
    <property type="entry name" value="TPR-like_helical_dom_sf"/>
</dbReference>
<comment type="similarity">
    <text evidence="2">Belongs to the SusD family.</text>
</comment>
<evidence type="ECO:0000313" key="8">
    <source>
        <dbReference type="EMBL" id="SHJ04464.1"/>
    </source>
</evidence>
<comment type="subcellular location">
    <subcellularLocation>
        <location evidence="1">Cell outer membrane</location>
    </subcellularLocation>
</comment>
<dbReference type="Pfam" id="PF07980">
    <property type="entry name" value="SusD_RagB"/>
    <property type="match status" value="1"/>
</dbReference>
<dbReference type="OrthoDB" id="5694214at2"/>
<keyword evidence="9" id="KW-1185">Reference proteome</keyword>
<sequence>MKNIKLNSRTTYLAMLLSAVFLGGCEDYLEQLPQDSLSEAVYFETPEQFTNAANHFYTRLGFDYGDESSDLSGNISGDPLYGQGNTITPTTDDIWEDNYSYLRAPNQLIEKAAAYTGDPSEIAEPVATAYFFRAWHHFALLKRFGGVPLATQAFSLDSEEEIMKFYGPRNSRYEVIDQIIKDLDMAIADLPSQNELGDDKQGKVTLEAAKSFKARVLLYEATWEKYVGTATDGDGTNSGAGSNKPSGYPSVTEMLAEAKKSAKEVMDSGAFELWDHRDAIGEEHLFYLFNLEDAASNPAGLTKADNKEFIFQTVYDFTLRKINQNLTHAKPVCPSRKLMDMYLCSDGLPVQHSKVFKGYDTMTSEFENRDYRLKSFVNIPLKQYWGWGSNTNGGGAQYGVAFEDSGIDYDYRYVPQLTSPGGARNVGYQGRKFTTEHKLRETREESYNYPQIRLAEVLLIYAEATCELNDGAISDSDLDISINKIRERSGVAPLTNALIAPYPDLNMLGEIRRERAIELNGENFRFDDLKRWNIAIETLNKDVCLTYIEGTEYETAENPKDPGNPIYVADAFPYGLTQTEKSTSTYSGIATTKAGALILDPSGNRNWTIKNYVDPIPTNQIELNPALVQNPGW</sequence>
<dbReference type="PROSITE" id="PS51257">
    <property type="entry name" value="PROKAR_LIPOPROTEIN"/>
    <property type="match status" value="1"/>
</dbReference>
<name>A0A1M6G3H3_9FLAO</name>
<reference evidence="9" key="1">
    <citation type="submission" date="2016-11" db="EMBL/GenBank/DDBJ databases">
        <authorList>
            <person name="Varghese N."/>
            <person name="Submissions S."/>
        </authorList>
    </citation>
    <scope>NUCLEOTIDE SEQUENCE [LARGE SCALE GENOMIC DNA]</scope>
    <source>
        <strain evidence="9">DSM 19858</strain>
    </source>
</reference>
<gene>
    <name evidence="8" type="ORF">SAMN04488513_102660</name>
</gene>
<feature type="domain" description="RagB/SusD" evidence="6">
    <location>
        <begin position="330"/>
        <end position="633"/>
    </location>
</feature>
<organism evidence="8 9">
    <name type="scientific">Pseudozobellia thermophila</name>
    <dbReference type="NCBI Taxonomy" id="192903"/>
    <lineage>
        <taxon>Bacteria</taxon>
        <taxon>Pseudomonadati</taxon>
        <taxon>Bacteroidota</taxon>
        <taxon>Flavobacteriia</taxon>
        <taxon>Flavobacteriales</taxon>
        <taxon>Flavobacteriaceae</taxon>
        <taxon>Pseudozobellia</taxon>
    </lineage>
</organism>
<dbReference type="Pfam" id="PF14322">
    <property type="entry name" value="SusD-like_3"/>
    <property type="match status" value="1"/>
</dbReference>
<evidence type="ECO:0000256" key="1">
    <source>
        <dbReference type="ARBA" id="ARBA00004442"/>
    </source>
</evidence>
<evidence type="ECO:0000256" key="5">
    <source>
        <dbReference type="ARBA" id="ARBA00023237"/>
    </source>
</evidence>
<keyword evidence="5" id="KW-0998">Cell outer membrane</keyword>
<evidence type="ECO:0000259" key="6">
    <source>
        <dbReference type="Pfam" id="PF07980"/>
    </source>
</evidence>
<feature type="domain" description="SusD-like N-terminal" evidence="7">
    <location>
        <begin position="89"/>
        <end position="218"/>
    </location>
</feature>
<protein>
    <submittedName>
        <fullName evidence="8">Starch-binding associating with outer membrane</fullName>
    </submittedName>
</protein>
<dbReference type="STRING" id="192903.SAMN04488513_102660"/>
<evidence type="ECO:0000256" key="3">
    <source>
        <dbReference type="ARBA" id="ARBA00022729"/>
    </source>
</evidence>
<accession>A0A1M6G3H3</accession>
<dbReference type="RefSeq" id="WP_072991754.1">
    <property type="nucleotide sequence ID" value="NZ_FQYU01000002.1"/>
</dbReference>
<evidence type="ECO:0000256" key="4">
    <source>
        <dbReference type="ARBA" id="ARBA00023136"/>
    </source>
</evidence>
<dbReference type="EMBL" id="FQYU01000002">
    <property type="protein sequence ID" value="SHJ04464.1"/>
    <property type="molecule type" value="Genomic_DNA"/>
</dbReference>